<evidence type="ECO:0000256" key="1">
    <source>
        <dbReference type="SAM" id="Phobius"/>
    </source>
</evidence>
<keyword evidence="1" id="KW-0812">Transmembrane</keyword>
<sequence length="130" mass="13610">MKTPAHDSEAGFTLIDSLVAVATLSAMTALLPQAIVTARQMSSETASLVSARLVADSVLADLARSSPHAGQQTGATDGHSWRVETKIREAGLTSRSEDGSSPALFTTRISIQVSGNRTLVVERLSYGAVK</sequence>
<dbReference type="AlphaFoldDB" id="A0A3S9B221"/>
<keyword evidence="3" id="KW-1185">Reference proteome</keyword>
<feature type="transmembrane region" description="Helical" evidence="1">
    <location>
        <begin position="12"/>
        <end position="31"/>
    </location>
</feature>
<dbReference type="RefSeq" id="WP_126008807.1">
    <property type="nucleotide sequence ID" value="NZ_CP032509.1"/>
</dbReference>
<evidence type="ECO:0000313" key="3">
    <source>
        <dbReference type="Proteomes" id="UP000268192"/>
    </source>
</evidence>
<dbReference type="KEGG" id="abaw:D5400_06615"/>
<organism evidence="2 3">
    <name type="scientific">Georhizobium profundi</name>
    <dbReference type="NCBI Taxonomy" id="2341112"/>
    <lineage>
        <taxon>Bacteria</taxon>
        <taxon>Pseudomonadati</taxon>
        <taxon>Pseudomonadota</taxon>
        <taxon>Alphaproteobacteria</taxon>
        <taxon>Hyphomicrobiales</taxon>
        <taxon>Rhizobiaceae</taxon>
        <taxon>Georhizobium</taxon>
    </lineage>
</organism>
<dbReference type="OrthoDB" id="8242679at2"/>
<gene>
    <name evidence="2" type="ORF">D5400_06615</name>
</gene>
<keyword evidence="1" id="KW-0472">Membrane</keyword>
<proteinExistence type="predicted"/>
<keyword evidence="1" id="KW-1133">Transmembrane helix</keyword>
<evidence type="ECO:0000313" key="2">
    <source>
        <dbReference type="EMBL" id="AZN70993.1"/>
    </source>
</evidence>
<protein>
    <recommendedName>
        <fullName evidence="4">Prepilin-type N-terminal cleavage/methylation domain-containing protein</fullName>
    </recommendedName>
</protein>
<dbReference type="EMBL" id="CP032509">
    <property type="protein sequence ID" value="AZN70993.1"/>
    <property type="molecule type" value="Genomic_DNA"/>
</dbReference>
<reference evidence="2 3" key="1">
    <citation type="submission" date="2018-09" db="EMBL/GenBank/DDBJ databases">
        <title>Marinorhizobium profundi gen. nov., sp. nov., isolated from a deep-sea sediment sample from the New Britain Trench and proposal of Marinorhizobiaceae fam. nov. in the order Rhizobiales of the class Alphaproteobacteria.</title>
        <authorList>
            <person name="Cao J."/>
        </authorList>
    </citation>
    <scope>NUCLEOTIDE SEQUENCE [LARGE SCALE GENOMIC DNA]</scope>
    <source>
        <strain evidence="2 3">WS11</strain>
    </source>
</reference>
<accession>A0A3S9B221</accession>
<evidence type="ECO:0008006" key="4">
    <source>
        <dbReference type="Google" id="ProtNLM"/>
    </source>
</evidence>
<name>A0A3S9B221_9HYPH</name>
<dbReference type="Proteomes" id="UP000268192">
    <property type="component" value="Chromosome"/>
</dbReference>